<protein>
    <submittedName>
        <fullName evidence="8">Urea transporter, putative</fullName>
    </submittedName>
</protein>
<comment type="caution">
    <text evidence="8">The sequence shown here is derived from an EMBL/GenBank/DDBJ whole genome shotgun (WGS) entry which is preliminary data.</text>
</comment>
<name>M2YC95_9MICC</name>
<evidence type="ECO:0000256" key="7">
    <source>
        <dbReference type="SAM" id="Phobius"/>
    </source>
</evidence>
<dbReference type="GO" id="GO:0015204">
    <property type="term" value="F:urea transmembrane transporter activity"/>
    <property type="evidence" value="ECO:0007669"/>
    <property type="project" value="InterPro"/>
</dbReference>
<evidence type="ECO:0000256" key="2">
    <source>
        <dbReference type="ARBA" id="ARBA00005914"/>
    </source>
</evidence>
<accession>M2YC95</accession>
<feature type="transmembrane region" description="Helical" evidence="7">
    <location>
        <begin position="271"/>
        <end position="288"/>
    </location>
</feature>
<dbReference type="PANTHER" id="PTHR10464">
    <property type="entry name" value="UREA TRANSPORTER"/>
    <property type="match status" value="1"/>
</dbReference>
<dbReference type="GO" id="GO:0005886">
    <property type="term" value="C:plasma membrane"/>
    <property type="evidence" value="ECO:0007669"/>
    <property type="project" value="UniProtKB-SubCell"/>
</dbReference>
<evidence type="ECO:0000256" key="3">
    <source>
        <dbReference type="ARBA" id="ARBA00022475"/>
    </source>
</evidence>
<evidence type="ECO:0000256" key="5">
    <source>
        <dbReference type="ARBA" id="ARBA00022989"/>
    </source>
</evidence>
<keyword evidence="6 7" id="KW-0472">Membrane</keyword>
<evidence type="ECO:0000256" key="4">
    <source>
        <dbReference type="ARBA" id="ARBA00022692"/>
    </source>
</evidence>
<evidence type="ECO:0000313" key="8">
    <source>
        <dbReference type="EMBL" id="EME36259.1"/>
    </source>
</evidence>
<dbReference type="Gene3D" id="1.10.3430.10">
    <property type="entry name" value="Ammonium transporter AmtB like domains"/>
    <property type="match status" value="1"/>
</dbReference>
<gene>
    <name evidence="8" type="ORF">C884_00738</name>
</gene>
<dbReference type="STRING" id="71999.KPaMU14_05085"/>
<evidence type="ECO:0000313" key="9">
    <source>
        <dbReference type="Proteomes" id="UP000009877"/>
    </source>
</evidence>
<dbReference type="EMBL" id="ANHZ02000017">
    <property type="protein sequence ID" value="EME36259.1"/>
    <property type="molecule type" value="Genomic_DNA"/>
</dbReference>
<dbReference type="InterPro" id="IPR029020">
    <property type="entry name" value="Ammonium/urea_transptr"/>
</dbReference>
<feature type="transmembrane region" description="Helical" evidence="7">
    <location>
        <begin position="7"/>
        <end position="33"/>
    </location>
</feature>
<sequence>MMNAVRTVLYGISQIFFLRSAPAGALLLIGIAVANPRTAVLVVIGCAVQTLAAWVIGERELVRDGLMGYNGALVGAAASLSTIHLNETALSIAMTVVGALACIPAHLVLRGLFDTDALRRFGLPVSTAPFCLVAGLLFGVLQPIVEPGITTTSADAVQGSLLGMLNPFAEVVLADGLVPGLVILAALLVGSLRVGLWGLFGSLLALVLGLVLTGDIVPVSTGLIGYSAVLVAIALGAIFCPGRGLVHRLVCATIGVAAAVGLRWVLDPTPIPTYTWPFLLAMWAVLIADELLSPQRRQFSDASPSSERAPA</sequence>
<comment type="similarity">
    <text evidence="2">Belongs to the urea transporter family.</text>
</comment>
<feature type="transmembrane region" description="Helical" evidence="7">
    <location>
        <begin position="89"/>
        <end position="109"/>
    </location>
</feature>
<dbReference type="InterPro" id="IPR004937">
    <property type="entry name" value="Urea_transporter"/>
</dbReference>
<feature type="transmembrane region" description="Helical" evidence="7">
    <location>
        <begin position="196"/>
        <end position="217"/>
    </location>
</feature>
<feature type="transmembrane region" description="Helical" evidence="7">
    <location>
        <begin position="39"/>
        <end position="57"/>
    </location>
</feature>
<reference evidence="8 9" key="1">
    <citation type="journal article" date="2014" name="Genome Announc.">
        <title>Draft Genome Sequence of Kocuria palustris PEL.</title>
        <authorList>
            <person name="Sharma G."/>
            <person name="Khatri I."/>
            <person name="Subramanian S."/>
        </authorList>
    </citation>
    <scope>NUCLEOTIDE SEQUENCE [LARGE SCALE GENOMIC DNA]</scope>
    <source>
        <strain evidence="8 9">PEL</strain>
    </source>
</reference>
<dbReference type="PANTHER" id="PTHR10464:SF4">
    <property type="entry name" value="UREA TRANSPORTER"/>
    <property type="match status" value="1"/>
</dbReference>
<dbReference type="Proteomes" id="UP000009877">
    <property type="component" value="Unassembled WGS sequence"/>
</dbReference>
<dbReference type="Pfam" id="PF03253">
    <property type="entry name" value="UT"/>
    <property type="match status" value="1"/>
</dbReference>
<feature type="transmembrane region" description="Helical" evidence="7">
    <location>
        <begin position="121"/>
        <end position="145"/>
    </location>
</feature>
<keyword evidence="5 7" id="KW-1133">Transmembrane helix</keyword>
<proteinExistence type="inferred from homology"/>
<evidence type="ECO:0000256" key="1">
    <source>
        <dbReference type="ARBA" id="ARBA00004651"/>
    </source>
</evidence>
<keyword evidence="4 7" id="KW-0812">Transmembrane</keyword>
<feature type="transmembrane region" description="Helical" evidence="7">
    <location>
        <begin position="223"/>
        <end position="240"/>
    </location>
</feature>
<dbReference type="RefSeq" id="WP_006215163.1">
    <property type="nucleotide sequence ID" value="NZ_ANHZ02000017.1"/>
</dbReference>
<evidence type="ECO:0000256" key="6">
    <source>
        <dbReference type="ARBA" id="ARBA00023136"/>
    </source>
</evidence>
<keyword evidence="3" id="KW-1003">Cell membrane</keyword>
<comment type="subcellular location">
    <subcellularLocation>
        <location evidence="1">Cell membrane</location>
        <topology evidence="1">Multi-pass membrane protein</topology>
    </subcellularLocation>
</comment>
<keyword evidence="9" id="KW-1185">Reference proteome</keyword>
<dbReference type="AlphaFoldDB" id="M2YC95"/>
<feature type="transmembrane region" description="Helical" evidence="7">
    <location>
        <begin position="245"/>
        <end position="265"/>
    </location>
</feature>
<organism evidence="8 9">
    <name type="scientific">Kocuria palustris PEL</name>
    <dbReference type="NCBI Taxonomy" id="1236550"/>
    <lineage>
        <taxon>Bacteria</taxon>
        <taxon>Bacillati</taxon>
        <taxon>Actinomycetota</taxon>
        <taxon>Actinomycetes</taxon>
        <taxon>Micrococcales</taxon>
        <taxon>Micrococcaceae</taxon>
        <taxon>Kocuria</taxon>
    </lineage>
</organism>
<feature type="transmembrane region" description="Helical" evidence="7">
    <location>
        <begin position="165"/>
        <end position="189"/>
    </location>
</feature>